<dbReference type="VEuPathDB" id="MicrosporidiaDB:HERIO_171"/>
<dbReference type="GO" id="GO:0043625">
    <property type="term" value="C:delta DNA polymerase complex"/>
    <property type="evidence" value="ECO:0007669"/>
    <property type="project" value="TreeGrafter"/>
</dbReference>
<sequence>MIPNYKHQYNQNYNIRFKQMYPLIKSECGNIINKISQLKEDKECVVIGILFLDSKAKDSILYKKIESDTYLLDDSYYFIEDDTGKVTIQLNTDVLLTTGMVLGFEGRLKDNVFDCKKIVYPNKKLVSEEKKNKEIDSLFNNQILILSNIKFNKNFDRVCTTIDFVLNNYEVRHLFFIGNIFDSKLVIDFNRFNRILSKIDKVFIVPSVDDPTTIVYPLQSLSKMLFPKSDKFVFLTNPVNNDNLIVLDRYLISDLYNYLRKDDVKDDISLCKTLLDIRNIGPTLPDTIPTYPFTDKDPFFINNCKLMIVGNSKTDIGFYNETVILTIPDFDSMGAGIIFNSINNQIEEIILE</sequence>
<dbReference type="PANTHER" id="PTHR10416:SF0">
    <property type="entry name" value="DNA POLYMERASE DELTA SUBUNIT 2"/>
    <property type="match status" value="1"/>
</dbReference>
<evidence type="ECO:0000313" key="5">
    <source>
        <dbReference type="EMBL" id="ORD97991.1"/>
    </source>
</evidence>
<comment type="caution">
    <text evidence="5">The sequence shown here is derived from an EMBL/GenBank/DDBJ whole genome shotgun (WGS) entry which is preliminary data.</text>
</comment>
<dbReference type="OrthoDB" id="3763at2759"/>
<dbReference type="GO" id="GO:0006271">
    <property type="term" value="P:DNA strand elongation involved in DNA replication"/>
    <property type="evidence" value="ECO:0007669"/>
    <property type="project" value="TreeGrafter"/>
</dbReference>
<dbReference type="InterPro" id="IPR024826">
    <property type="entry name" value="DNA_pol_delta/II_ssu"/>
</dbReference>
<gene>
    <name evidence="5" type="primary">DPOD2</name>
    <name evidence="5" type="ORF">HERIO_171</name>
</gene>
<dbReference type="PANTHER" id="PTHR10416">
    <property type="entry name" value="DNA POLYMERASE DELTA SUBUNIT 2"/>
    <property type="match status" value="1"/>
</dbReference>
<dbReference type="EMBL" id="LVKB01000004">
    <property type="protein sequence ID" value="ORD97991.1"/>
    <property type="molecule type" value="Genomic_DNA"/>
</dbReference>
<dbReference type="VEuPathDB" id="MicrosporidiaDB:A0H76_782"/>
<dbReference type="Proteomes" id="UP000192356">
    <property type="component" value="Unassembled WGS sequence"/>
</dbReference>
<organism evidence="5 6">
    <name type="scientific">Hepatospora eriocheir</name>
    <dbReference type="NCBI Taxonomy" id="1081669"/>
    <lineage>
        <taxon>Eukaryota</taxon>
        <taxon>Fungi</taxon>
        <taxon>Fungi incertae sedis</taxon>
        <taxon>Microsporidia</taxon>
        <taxon>Hepatosporidae</taxon>
        <taxon>Hepatospora</taxon>
    </lineage>
</organism>
<name>A0A1X0QDW4_9MICR</name>
<dbReference type="Gene3D" id="2.40.50.430">
    <property type="match status" value="1"/>
</dbReference>
<feature type="domain" description="DNA polymerase delta subunit OB-fold" evidence="4">
    <location>
        <begin position="8"/>
        <end position="118"/>
    </location>
</feature>
<keyword evidence="2" id="KW-0235">DNA replication</keyword>
<dbReference type="Pfam" id="PF04042">
    <property type="entry name" value="DNA_pol_E_B"/>
    <property type="match status" value="1"/>
</dbReference>
<protein>
    <submittedName>
        <fullName evidence="5">DPOD2</fullName>
    </submittedName>
</protein>
<dbReference type="GO" id="GO:0003677">
    <property type="term" value="F:DNA binding"/>
    <property type="evidence" value="ECO:0007669"/>
    <property type="project" value="InterPro"/>
</dbReference>
<evidence type="ECO:0000256" key="2">
    <source>
        <dbReference type="ARBA" id="ARBA00022705"/>
    </source>
</evidence>
<comment type="similarity">
    <text evidence="1">Belongs to the DNA polymerase delta/II small subunit family.</text>
</comment>
<dbReference type="Gene3D" id="3.60.21.50">
    <property type="match status" value="1"/>
</dbReference>
<dbReference type="InterPro" id="IPR007185">
    <property type="entry name" value="DNA_pol_a/d/e_bsu"/>
</dbReference>
<evidence type="ECO:0000259" key="4">
    <source>
        <dbReference type="Pfam" id="PF18018"/>
    </source>
</evidence>
<feature type="domain" description="DNA polymerase alpha/delta/epsilon subunit B" evidence="3">
    <location>
        <begin position="192"/>
        <end position="311"/>
    </location>
</feature>
<evidence type="ECO:0000313" key="6">
    <source>
        <dbReference type="Proteomes" id="UP000192356"/>
    </source>
</evidence>
<reference evidence="5 6" key="1">
    <citation type="journal article" date="2017" name="Environ. Microbiol.">
        <title>Decay of the glycolytic pathway and adaptation to intranuclear parasitism within Enterocytozoonidae microsporidia.</title>
        <authorList>
            <person name="Wiredu Boakye D."/>
            <person name="Jaroenlak P."/>
            <person name="Prachumwat A."/>
            <person name="Williams T.A."/>
            <person name="Bateman K.S."/>
            <person name="Itsathitphaisarn O."/>
            <person name="Sritunyalucksana K."/>
            <person name="Paszkiewicz K.H."/>
            <person name="Moore K.A."/>
            <person name="Stentiford G.D."/>
            <person name="Williams B.A."/>
        </authorList>
    </citation>
    <scope>NUCLEOTIDE SEQUENCE [LARGE SCALE GENOMIC DNA]</scope>
    <source>
        <strain evidence="5 6">GB1</strain>
    </source>
</reference>
<evidence type="ECO:0000259" key="3">
    <source>
        <dbReference type="Pfam" id="PF04042"/>
    </source>
</evidence>
<proteinExistence type="inferred from homology"/>
<keyword evidence="6" id="KW-1185">Reference proteome</keyword>
<evidence type="ECO:0000256" key="1">
    <source>
        <dbReference type="ARBA" id="ARBA00006035"/>
    </source>
</evidence>
<dbReference type="Pfam" id="PF18018">
    <property type="entry name" value="DNA_pol_D_N"/>
    <property type="match status" value="1"/>
</dbReference>
<dbReference type="InterPro" id="IPR040663">
    <property type="entry name" value="DNA_pol_D_N"/>
</dbReference>
<accession>A0A1X0QDW4</accession>
<dbReference type="AlphaFoldDB" id="A0A1X0QDW4"/>